<dbReference type="PANTHER" id="PTHR15175">
    <property type="entry name" value="NEUTROPHIL CYTOSOLIC FACTOR 2, NEUTROPHIL NADPH OXIDASE FACTOR 2"/>
    <property type="match status" value="1"/>
</dbReference>
<dbReference type="InterPro" id="IPR011990">
    <property type="entry name" value="TPR-like_helical_dom_sf"/>
</dbReference>
<dbReference type="InterPro" id="IPR019734">
    <property type="entry name" value="TPR_rpt"/>
</dbReference>
<dbReference type="Gene3D" id="1.25.40.10">
    <property type="entry name" value="Tetratricopeptide repeat domain"/>
    <property type="match status" value="1"/>
</dbReference>
<evidence type="ECO:0000313" key="11">
    <source>
        <dbReference type="Proteomes" id="UP000053558"/>
    </source>
</evidence>
<dbReference type="Pfam" id="PF00564">
    <property type="entry name" value="PB1"/>
    <property type="match status" value="1"/>
</dbReference>
<keyword evidence="3" id="KW-0728">SH3 domain</keyword>
<feature type="compositionally biased region" description="Polar residues" evidence="8">
    <location>
        <begin position="281"/>
        <end position="295"/>
    </location>
</feature>
<evidence type="ECO:0000256" key="2">
    <source>
        <dbReference type="ARBA" id="ARBA00008051"/>
    </source>
</evidence>
<evidence type="ECO:0000256" key="7">
    <source>
        <dbReference type="PROSITE-ProRule" id="PRU00339"/>
    </source>
</evidence>
<evidence type="ECO:0000256" key="4">
    <source>
        <dbReference type="ARBA" id="ARBA00022490"/>
    </source>
</evidence>
<dbReference type="SUPFAM" id="SSF54277">
    <property type="entry name" value="CAD &amp; PB1 domains"/>
    <property type="match status" value="1"/>
</dbReference>
<feature type="compositionally biased region" description="Polar residues" evidence="8">
    <location>
        <begin position="312"/>
        <end position="331"/>
    </location>
</feature>
<comment type="similarity">
    <text evidence="2">Belongs to the NCF2/NOXA1 family.</text>
</comment>
<keyword evidence="6 7" id="KW-0802">TPR repeat</keyword>
<dbReference type="AlphaFoldDB" id="A0A5M3MWN5"/>
<dbReference type="FunFam" id="1.25.40.10:FF:000017">
    <property type="entry name" value="NADPH oxidase regulator NoxR"/>
    <property type="match status" value="1"/>
</dbReference>
<dbReference type="PROSITE" id="PS51745">
    <property type="entry name" value="PB1"/>
    <property type="match status" value="1"/>
</dbReference>
<gene>
    <name evidence="10" type="ORF">CONPUDRAFT_164455</name>
</gene>
<feature type="domain" description="PB1" evidence="9">
    <location>
        <begin position="413"/>
        <end position="499"/>
    </location>
</feature>
<dbReference type="PANTHER" id="PTHR15175:SF0">
    <property type="entry name" value="SH3 DOMAIN-CONTAINING PROTEIN C23A1.17"/>
    <property type="match status" value="1"/>
</dbReference>
<evidence type="ECO:0000256" key="5">
    <source>
        <dbReference type="ARBA" id="ARBA00022737"/>
    </source>
</evidence>
<dbReference type="EMBL" id="JH711576">
    <property type="protein sequence ID" value="EIW83536.1"/>
    <property type="molecule type" value="Genomic_DNA"/>
</dbReference>
<feature type="compositionally biased region" description="Basic and acidic residues" evidence="8">
    <location>
        <begin position="297"/>
        <end position="309"/>
    </location>
</feature>
<dbReference type="GeneID" id="19205140"/>
<comment type="subcellular location">
    <subcellularLocation>
        <location evidence="1">Cytoplasm</location>
    </subcellularLocation>
</comment>
<reference evidence="11" key="1">
    <citation type="journal article" date="2012" name="Science">
        <title>The Paleozoic origin of enzymatic lignin decomposition reconstructed from 31 fungal genomes.</title>
        <authorList>
            <person name="Floudas D."/>
            <person name="Binder M."/>
            <person name="Riley R."/>
            <person name="Barry K."/>
            <person name="Blanchette R.A."/>
            <person name="Henrissat B."/>
            <person name="Martinez A.T."/>
            <person name="Otillar R."/>
            <person name="Spatafora J.W."/>
            <person name="Yadav J.S."/>
            <person name="Aerts A."/>
            <person name="Benoit I."/>
            <person name="Boyd A."/>
            <person name="Carlson A."/>
            <person name="Copeland A."/>
            <person name="Coutinho P.M."/>
            <person name="de Vries R.P."/>
            <person name="Ferreira P."/>
            <person name="Findley K."/>
            <person name="Foster B."/>
            <person name="Gaskell J."/>
            <person name="Glotzer D."/>
            <person name="Gorecki P."/>
            <person name="Heitman J."/>
            <person name="Hesse C."/>
            <person name="Hori C."/>
            <person name="Igarashi K."/>
            <person name="Jurgens J.A."/>
            <person name="Kallen N."/>
            <person name="Kersten P."/>
            <person name="Kohler A."/>
            <person name="Kuees U."/>
            <person name="Kumar T.K.A."/>
            <person name="Kuo A."/>
            <person name="LaButti K."/>
            <person name="Larrondo L.F."/>
            <person name="Lindquist E."/>
            <person name="Ling A."/>
            <person name="Lombard V."/>
            <person name="Lucas S."/>
            <person name="Lundell T."/>
            <person name="Martin R."/>
            <person name="McLaughlin D.J."/>
            <person name="Morgenstern I."/>
            <person name="Morin E."/>
            <person name="Murat C."/>
            <person name="Nagy L.G."/>
            <person name="Nolan M."/>
            <person name="Ohm R.A."/>
            <person name="Patyshakuliyeva A."/>
            <person name="Rokas A."/>
            <person name="Ruiz-Duenas F.J."/>
            <person name="Sabat G."/>
            <person name="Salamov A."/>
            <person name="Samejima M."/>
            <person name="Schmutz J."/>
            <person name="Slot J.C."/>
            <person name="St John F."/>
            <person name="Stenlid J."/>
            <person name="Sun H."/>
            <person name="Sun S."/>
            <person name="Syed K."/>
            <person name="Tsang A."/>
            <person name="Wiebenga A."/>
            <person name="Young D."/>
            <person name="Pisabarro A."/>
            <person name="Eastwood D.C."/>
            <person name="Martin F."/>
            <person name="Cullen D."/>
            <person name="Grigoriev I.V."/>
            <person name="Hibbett D.S."/>
        </authorList>
    </citation>
    <scope>NUCLEOTIDE SEQUENCE [LARGE SCALE GENOMIC DNA]</scope>
    <source>
        <strain evidence="11">RWD-64-598 SS2</strain>
    </source>
</reference>
<sequence>MSISLKSELETWASALNSYDNKDFDTALDLFARIAESSKILTNMGLIYATIGEHEIAVEQFTAATVADPYLAVAYFQSGVSNFLIARYELALRDFEEAFLYLRGNEDINYEQIGLKFKLYSCEILFNRGLSKINMGYVEDGVADLRDASRNKVTAEHNVIDEALQNMGGGYTVFSIPVGVVYRPSDVKLKNAKTKDYMGRAKLIAAAEDQDAFTEFSGVARKRTVKGEDGSLSRAKTTPTPKPDPVDTRPVAPLGRANTTLNVRTMPRSPPSRVASPPTLPSKQYQGPAPTQISFADSDRNYMERDQRGRQQRTPPSAFSQSALGRANTTATGMGGGLGRSGTMSGGGSSTRSSSLSRGGPGANLTRKGTTGGSLHRKPTTRRAASIRRPRRIEYEEEEGYVSGEYEDVELVTIRIKLHYRNDVRGMTMLPETPWEEFVERVTSKFGTALSGLAMQFKDEDGVKISLRDESDYDAAIEAAREHAKGKPEGKLEIWCTDV</sequence>
<evidence type="ECO:0000313" key="10">
    <source>
        <dbReference type="EMBL" id="EIW83536.1"/>
    </source>
</evidence>
<dbReference type="Gene3D" id="3.10.20.90">
    <property type="entry name" value="Phosphatidylinositol 3-kinase Catalytic Subunit, Chain A, domain 1"/>
    <property type="match status" value="1"/>
</dbReference>
<evidence type="ECO:0000256" key="8">
    <source>
        <dbReference type="SAM" id="MobiDB-lite"/>
    </source>
</evidence>
<feature type="compositionally biased region" description="Basic residues" evidence="8">
    <location>
        <begin position="375"/>
        <end position="389"/>
    </location>
</feature>
<keyword evidence="4" id="KW-0963">Cytoplasm</keyword>
<evidence type="ECO:0000259" key="9">
    <source>
        <dbReference type="PROSITE" id="PS51745"/>
    </source>
</evidence>
<feature type="region of interest" description="Disordered" evidence="8">
    <location>
        <begin position="224"/>
        <end position="389"/>
    </location>
</feature>
<dbReference type="Proteomes" id="UP000053558">
    <property type="component" value="Unassembled WGS sequence"/>
</dbReference>
<keyword evidence="5" id="KW-0677">Repeat</keyword>
<dbReference type="InterPro" id="IPR053793">
    <property type="entry name" value="PB1-like"/>
</dbReference>
<comment type="caution">
    <text evidence="10">The sequence shown here is derived from an EMBL/GenBank/DDBJ whole genome shotgun (WGS) entry which is preliminary data.</text>
</comment>
<evidence type="ECO:0000256" key="1">
    <source>
        <dbReference type="ARBA" id="ARBA00004496"/>
    </source>
</evidence>
<evidence type="ECO:0000256" key="3">
    <source>
        <dbReference type="ARBA" id="ARBA00022443"/>
    </source>
</evidence>
<dbReference type="OrthoDB" id="9450131at2759"/>
<dbReference type="SUPFAM" id="SSF48452">
    <property type="entry name" value="TPR-like"/>
    <property type="match status" value="1"/>
</dbReference>
<name>A0A5M3MWN5_CONPW</name>
<dbReference type="PROSITE" id="PS50005">
    <property type="entry name" value="TPR"/>
    <property type="match status" value="1"/>
</dbReference>
<dbReference type="InterPro" id="IPR051864">
    <property type="entry name" value="NCF2_NOXA1"/>
</dbReference>
<dbReference type="InterPro" id="IPR000270">
    <property type="entry name" value="PB1_dom"/>
</dbReference>
<feature type="repeat" description="TPR" evidence="7">
    <location>
        <begin position="38"/>
        <end position="71"/>
    </location>
</feature>
<proteinExistence type="inferred from homology"/>
<dbReference type="RefSeq" id="XP_007767261.1">
    <property type="nucleotide sequence ID" value="XM_007769071.1"/>
</dbReference>
<organism evidence="10 11">
    <name type="scientific">Coniophora puteana (strain RWD-64-598)</name>
    <name type="common">Brown rot fungus</name>
    <dbReference type="NCBI Taxonomy" id="741705"/>
    <lineage>
        <taxon>Eukaryota</taxon>
        <taxon>Fungi</taxon>
        <taxon>Dikarya</taxon>
        <taxon>Basidiomycota</taxon>
        <taxon>Agaricomycotina</taxon>
        <taxon>Agaricomycetes</taxon>
        <taxon>Agaricomycetidae</taxon>
        <taxon>Boletales</taxon>
        <taxon>Coniophorineae</taxon>
        <taxon>Coniophoraceae</taxon>
        <taxon>Coniophora</taxon>
    </lineage>
</organism>
<dbReference type="KEGG" id="cput:CONPUDRAFT_164455"/>
<dbReference type="SMART" id="SM00028">
    <property type="entry name" value="TPR"/>
    <property type="match status" value="2"/>
</dbReference>
<feature type="compositionally biased region" description="Gly residues" evidence="8">
    <location>
        <begin position="333"/>
        <end position="349"/>
    </location>
</feature>
<dbReference type="GO" id="GO:0005737">
    <property type="term" value="C:cytoplasm"/>
    <property type="evidence" value="ECO:0007669"/>
    <property type="project" value="UniProtKB-SubCell"/>
</dbReference>
<evidence type="ECO:0000256" key="6">
    <source>
        <dbReference type="ARBA" id="ARBA00022803"/>
    </source>
</evidence>
<dbReference type="SMART" id="SM00666">
    <property type="entry name" value="PB1"/>
    <property type="match status" value="1"/>
</dbReference>
<accession>A0A5M3MWN5</accession>
<dbReference type="OMA" id="IRVKIHY"/>
<protein>
    <recommendedName>
        <fullName evidence="9">PB1 domain-containing protein</fullName>
    </recommendedName>
</protein>
<keyword evidence="11" id="KW-1185">Reference proteome</keyword>